<proteinExistence type="predicted"/>
<keyword evidence="2" id="KW-1185">Reference proteome</keyword>
<sequence>MPVEVEERLQEILSTTTTEYRRTIAERLEANLSLLPHPTNPSSQEQPRSFFYRPQHHKHGVIRHFFQTRTRRTGEEEGWTKRGVIQNQASTTPTEPNQEEEDCLGCRLIGASASVLAGSYILTQEINRRRIALVRSKPIIPVRPIGARFMQLIGWSFIGLGLARAIS</sequence>
<comment type="caution">
    <text evidence="1">The sequence shown here is derived from an EMBL/GenBank/DDBJ whole genome shotgun (WGS) entry which is preliminary data.</text>
</comment>
<accession>A0A2S4UWU7</accession>
<dbReference type="EMBL" id="PKSM01000227">
    <property type="protein sequence ID" value="POW01691.1"/>
    <property type="molecule type" value="Genomic_DNA"/>
</dbReference>
<name>A0A2S4UWU7_9BASI</name>
<dbReference type="Proteomes" id="UP000238274">
    <property type="component" value="Unassembled WGS sequence"/>
</dbReference>
<organism evidence="1 2">
    <name type="scientific">Puccinia striiformis</name>
    <dbReference type="NCBI Taxonomy" id="27350"/>
    <lineage>
        <taxon>Eukaryota</taxon>
        <taxon>Fungi</taxon>
        <taxon>Dikarya</taxon>
        <taxon>Basidiomycota</taxon>
        <taxon>Pucciniomycotina</taxon>
        <taxon>Pucciniomycetes</taxon>
        <taxon>Pucciniales</taxon>
        <taxon>Pucciniaceae</taxon>
        <taxon>Puccinia</taxon>
    </lineage>
</organism>
<reference evidence="2" key="3">
    <citation type="journal article" date="2018" name="Mol. Plant Microbe Interact.">
        <title>Genome sequence resources for the wheat stripe rust pathogen (Puccinia striiformis f. sp. tritici) and the barley stripe rust pathogen (Puccinia striiformis f. sp. hordei).</title>
        <authorList>
            <person name="Xia C."/>
            <person name="Wang M."/>
            <person name="Yin C."/>
            <person name="Cornejo O.E."/>
            <person name="Hulbert S.H."/>
            <person name="Chen X."/>
        </authorList>
    </citation>
    <scope>NUCLEOTIDE SEQUENCE [LARGE SCALE GENOMIC DNA]</scope>
    <source>
        <strain evidence="2">93TX-2</strain>
    </source>
</reference>
<evidence type="ECO:0000313" key="2">
    <source>
        <dbReference type="Proteomes" id="UP000238274"/>
    </source>
</evidence>
<dbReference type="AlphaFoldDB" id="A0A2S4UWU7"/>
<dbReference type="OrthoDB" id="2506781at2759"/>
<reference evidence="1 2" key="1">
    <citation type="submission" date="2017-12" db="EMBL/GenBank/DDBJ databases">
        <title>Gene loss provides genomic basis for host adaptation in cereal stripe rust fungi.</title>
        <authorList>
            <person name="Xia C."/>
        </authorList>
    </citation>
    <scope>NUCLEOTIDE SEQUENCE [LARGE SCALE GENOMIC DNA]</scope>
    <source>
        <strain evidence="1 2">93TX-2</strain>
    </source>
</reference>
<reference evidence="2" key="2">
    <citation type="journal article" date="2018" name="BMC Genomics">
        <title>Genomic insights into host adaptation between the wheat stripe rust pathogen (Puccinia striiformis f. sp. tritici) and the barley stripe rust pathogen (Puccinia striiformis f. sp. hordei).</title>
        <authorList>
            <person name="Xia C."/>
            <person name="Wang M."/>
            <person name="Yin C."/>
            <person name="Cornejo O.E."/>
            <person name="Hulbert S.H."/>
            <person name="Chen X."/>
        </authorList>
    </citation>
    <scope>NUCLEOTIDE SEQUENCE [LARGE SCALE GENOMIC DNA]</scope>
    <source>
        <strain evidence="2">93TX-2</strain>
    </source>
</reference>
<dbReference type="VEuPathDB" id="FungiDB:PSTT_10093"/>
<gene>
    <name evidence="1" type="ORF">PSHT_12417</name>
</gene>
<dbReference type="VEuPathDB" id="FungiDB:PSHT_12417"/>
<evidence type="ECO:0000313" key="1">
    <source>
        <dbReference type="EMBL" id="POW01691.1"/>
    </source>
</evidence>
<evidence type="ECO:0008006" key="3">
    <source>
        <dbReference type="Google" id="ProtNLM"/>
    </source>
</evidence>
<protein>
    <recommendedName>
        <fullName evidence="3">DUF4536 domain-containing protein</fullName>
    </recommendedName>
</protein>